<feature type="compositionally biased region" description="Polar residues" evidence="1">
    <location>
        <begin position="312"/>
        <end position="325"/>
    </location>
</feature>
<dbReference type="AlphaFoldDB" id="A0ABC8R278"/>
<keyword evidence="3" id="KW-1185">Reference proteome</keyword>
<evidence type="ECO:0000313" key="3">
    <source>
        <dbReference type="Proteomes" id="UP001642360"/>
    </source>
</evidence>
<feature type="region of interest" description="Disordered" evidence="1">
    <location>
        <begin position="170"/>
        <end position="230"/>
    </location>
</feature>
<feature type="compositionally biased region" description="Low complexity" evidence="1">
    <location>
        <begin position="173"/>
        <end position="184"/>
    </location>
</feature>
<dbReference type="Proteomes" id="UP001642360">
    <property type="component" value="Unassembled WGS sequence"/>
</dbReference>
<proteinExistence type="predicted"/>
<evidence type="ECO:0000313" key="2">
    <source>
        <dbReference type="EMBL" id="CAK9137034.1"/>
    </source>
</evidence>
<protein>
    <submittedName>
        <fullName evidence="2">Uncharacterized protein</fullName>
    </submittedName>
</protein>
<reference evidence="2 3" key="1">
    <citation type="submission" date="2024-02" db="EMBL/GenBank/DDBJ databases">
        <authorList>
            <person name="Vignale AGUSTIN F."/>
            <person name="Sosa J E."/>
            <person name="Modenutti C."/>
        </authorList>
    </citation>
    <scope>NUCLEOTIDE SEQUENCE [LARGE SCALE GENOMIC DNA]</scope>
</reference>
<evidence type="ECO:0000256" key="1">
    <source>
        <dbReference type="SAM" id="MobiDB-lite"/>
    </source>
</evidence>
<name>A0ABC8R278_9AQUA</name>
<dbReference type="PANTHER" id="PTHR35477">
    <property type="entry name" value="OS06G0728500 PROTEIN"/>
    <property type="match status" value="1"/>
</dbReference>
<accession>A0ABC8R278</accession>
<organism evidence="2 3">
    <name type="scientific">Ilex paraguariensis</name>
    <name type="common">yerba mate</name>
    <dbReference type="NCBI Taxonomy" id="185542"/>
    <lineage>
        <taxon>Eukaryota</taxon>
        <taxon>Viridiplantae</taxon>
        <taxon>Streptophyta</taxon>
        <taxon>Embryophyta</taxon>
        <taxon>Tracheophyta</taxon>
        <taxon>Spermatophyta</taxon>
        <taxon>Magnoliopsida</taxon>
        <taxon>eudicotyledons</taxon>
        <taxon>Gunneridae</taxon>
        <taxon>Pentapetalae</taxon>
        <taxon>asterids</taxon>
        <taxon>campanulids</taxon>
        <taxon>Aquifoliales</taxon>
        <taxon>Aquifoliaceae</taxon>
        <taxon>Ilex</taxon>
    </lineage>
</organism>
<feature type="region of interest" description="Disordered" evidence="1">
    <location>
        <begin position="304"/>
        <end position="338"/>
    </location>
</feature>
<comment type="caution">
    <text evidence="2">The sequence shown here is derived from an EMBL/GenBank/DDBJ whole genome shotgun (WGS) entry which is preliminary data.</text>
</comment>
<dbReference type="PANTHER" id="PTHR35477:SF1">
    <property type="entry name" value="OS06G0728500 PROTEIN"/>
    <property type="match status" value="1"/>
</dbReference>
<gene>
    <name evidence="2" type="ORF">ILEXP_LOCUS4056</name>
</gene>
<sequence>MEPNICDINHLDADVLLPPRKRLLAGLKKQSLDGNLHTNGNLHTPSTSSTPSEFDARLNSFLRFHLNNPNASNDEIVKASRLAAVEAVKVADAARASAEEKAVIAAKALAAAKSAMELVATVSEETGSKERIMKKNKMKKHVPVQLLYNKKKGIENCKTDEELARRLHQAMNSSPRISKNSSSSDLKGTKHKRLKSSSSEKIRVYNGGRAWKGKSPATANGNGAAGDVDSDVSTQDAYTVRVDENISKFNKANRLKMDNGQVGTNNVKDKSEEAMDDECSIGRKRGRIKQKKLPLSICSFRDQANPKEELNSRSSSLTQENTSKVATGDRSLFSVGPSEDGVIPVERTSMWKCQAFKAATCVKPNKVMQS</sequence>
<dbReference type="EMBL" id="CAUOFW020000798">
    <property type="protein sequence ID" value="CAK9137034.1"/>
    <property type="molecule type" value="Genomic_DNA"/>
</dbReference>